<gene>
    <name evidence="1" type="ORF">Q8A70_14465</name>
</gene>
<keyword evidence="2" id="KW-1185">Reference proteome</keyword>
<comment type="caution">
    <text evidence="1">The sequence shown here is derived from an EMBL/GenBank/DDBJ whole genome shotgun (WGS) entry which is preliminary data.</text>
</comment>
<organism evidence="1 2">
    <name type="scientific">Dongia sedimenti</name>
    <dbReference type="NCBI Taxonomy" id="3064282"/>
    <lineage>
        <taxon>Bacteria</taxon>
        <taxon>Pseudomonadati</taxon>
        <taxon>Pseudomonadota</taxon>
        <taxon>Alphaproteobacteria</taxon>
        <taxon>Rhodospirillales</taxon>
        <taxon>Dongiaceae</taxon>
        <taxon>Dongia</taxon>
    </lineage>
</organism>
<dbReference type="EMBL" id="JAUYVI010000004">
    <property type="protein sequence ID" value="MDQ7248885.1"/>
    <property type="molecule type" value="Genomic_DNA"/>
</dbReference>
<evidence type="ECO:0008006" key="3">
    <source>
        <dbReference type="Google" id="ProtNLM"/>
    </source>
</evidence>
<reference evidence="2" key="1">
    <citation type="submission" date="2023-08" db="EMBL/GenBank/DDBJ databases">
        <title>Rhodospirillaceae gen. nov., a novel taxon isolated from the Yangtze River Yuezi River estuary sludge.</title>
        <authorList>
            <person name="Ruan L."/>
        </authorList>
    </citation>
    <scope>NUCLEOTIDE SEQUENCE [LARGE SCALE GENOMIC DNA]</scope>
    <source>
        <strain evidence="2">R-7</strain>
    </source>
</reference>
<proteinExistence type="predicted"/>
<evidence type="ECO:0000313" key="1">
    <source>
        <dbReference type="EMBL" id="MDQ7248885.1"/>
    </source>
</evidence>
<dbReference type="Proteomes" id="UP001230156">
    <property type="component" value="Unassembled WGS sequence"/>
</dbReference>
<evidence type="ECO:0000313" key="2">
    <source>
        <dbReference type="Proteomes" id="UP001230156"/>
    </source>
</evidence>
<accession>A0ABU0YMF6</accession>
<sequence>MIMRRNAWLFAGYDLWVLGMESAAVMTMRGLKVAAGGAAAEAEMQRMVSEKVQAGLDLQAAALRGALGSTMPELVSKTTKHYRKRVRANHRRLTKA</sequence>
<protein>
    <recommendedName>
        <fullName evidence="3">Antifreeze protein</fullName>
    </recommendedName>
</protein>
<dbReference type="RefSeq" id="WP_379956366.1">
    <property type="nucleotide sequence ID" value="NZ_JAUYVI010000004.1"/>
</dbReference>
<name>A0ABU0YMF6_9PROT</name>